<sequence length="121" mass="13359">MLFESGNLRYNHNLVHANQGTRSMLPQPSLEKFISANPDIQTLVATYPTDTLLVDILITNHLDFLPGAWWTVSGPNCPDRAAALDGTTTTFLQWEIDCINGGVETLVDRSAVFGVVYQSIH</sequence>
<accession>A0A9P6QSG3</accession>
<organism evidence="1 2">
    <name type="scientific">Linnemannia gamsii</name>
    <dbReference type="NCBI Taxonomy" id="64522"/>
    <lineage>
        <taxon>Eukaryota</taxon>
        <taxon>Fungi</taxon>
        <taxon>Fungi incertae sedis</taxon>
        <taxon>Mucoromycota</taxon>
        <taxon>Mortierellomycotina</taxon>
        <taxon>Mortierellomycetes</taxon>
        <taxon>Mortierellales</taxon>
        <taxon>Mortierellaceae</taxon>
        <taxon>Linnemannia</taxon>
    </lineage>
</organism>
<evidence type="ECO:0000313" key="1">
    <source>
        <dbReference type="EMBL" id="KAG0298059.1"/>
    </source>
</evidence>
<dbReference type="EMBL" id="JAAAIN010002024">
    <property type="protein sequence ID" value="KAG0298059.1"/>
    <property type="molecule type" value="Genomic_DNA"/>
</dbReference>
<evidence type="ECO:0000313" key="2">
    <source>
        <dbReference type="Proteomes" id="UP000823405"/>
    </source>
</evidence>
<reference evidence="1" key="1">
    <citation type="journal article" date="2020" name="Fungal Divers.">
        <title>Resolving the Mortierellaceae phylogeny through synthesis of multi-gene phylogenetics and phylogenomics.</title>
        <authorList>
            <person name="Vandepol N."/>
            <person name="Liber J."/>
            <person name="Desiro A."/>
            <person name="Na H."/>
            <person name="Kennedy M."/>
            <person name="Barry K."/>
            <person name="Grigoriev I.V."/>
            <person name="Miller A.N."/>
            <person name="O'Donnell K."/>
            <person name="Stajich J.E."/>
            <person name="Bonito G."/>
        </authorList>
    </citation>
    <scope>NUCLEOTIDE SEQUENCE</scope>
    <source>
        <strain evidence="1">NVP60</strain>
    </source>
</reference>
<protein>
    <submittedName>
        <fullName evidence="1">Uncharacterized protein</fullName>
    </submittedName>
</protein>
<keyword evidence="2" id="KW-1185">Reference proteome</keyword>
<proteinExistence type="predicted"/>
<dbReference type="OrthoDB" id="2349272at2759"/>
<gene>
    <name evidence="1" type="ORF">BGZ97_004175</name>
</gene>
<dbReference type="AlphaFoldDB" id="A0A9P6QSG3"/>
<comment type="caution">
    <text evidence="1">The sequence shown here is derived from an EMBL/GenBank/DDBJ whole genome shotgun (WGS) entry which is preliminary data.</text>
</comment>
<dbReference type="Proteomes" id="UP000823405">
    <property type="component" value="Unassembled WGS sequence"/>
</dbReference>
<name>A0A9P6QSG3_9FUNG</name>